<dbReference type="EMBL" id="JACHHZ010000002">
    <property type="protein sequence ID" value="MBB6092549.1"/>
    <property type="molecule type" value="Genomic_DNA"/>
</dbReference>
<evidence type="ECO:0000256" key="2">
    <source>
        <dbReference type="ARBA" id="ARBA00022448"/>
    </source>
</evidence>
<evidence type="ECO:0000256" key="6">
    <source>
        <dbReference type="SAM" id="Phobius"/>
    </source>
</evidence>
<evidence type="ECO:0000256" key="3">
    <source>
        <dbReference type="ARBA" id="ARBA00022692"/>
    </source>
</evidence>
<keyword evidence="5 6" id="KW-0472">Membrane</keyword>
<feature type="transmembrane region" description="Helical" evidence="6">
    <location>
        <begin position="121"/>
        <end position="143"/>
    </location>
</feature>
<feature type="transmembrane region" description="Helical" evidence="6">
    <location>
        <begin position="277"/>
        <end position="297"/>
    </location>
</feature>
<dbReference type="PANTHER" id="PTHR12778">
    <property type="entry name" value="SOLUTE CARRIER FAMILY 33 ACETYL-COA TRANSPORTER -RELATED"/>
    <property type="match status" value="1"/>
</dbReference>
<feature type="domain" description="Major facilitator superfamily (MFS) profile" evidence="7">
    <location>
        <begin position="20"/>
        <end position="424"/>
    </location>
</feature>
<comment type="caution">
    <text evidence="8">The sequence shown here is derived from an EMBL/GenBank/DDBJ whole genome shotgun (WGS) entry which is preliminary data.</text>
</comment>
<feature type="transmembrane region" description="Helical" evidence="6">
    <location>
        <begin position="20"/>
        <end position="42"/>
    </location>
</feature>
<dbReference type="SUPFAM" id="SSF103473">
    <property type="entry name" value="MFS general substrate transporter"/>
    <property type="match status" value="1"/>
</dbReference>
<feature type="transmembrane region" description="Helical" evidence="6">
    <location>
        <begin position="400"/>
        <end position="421"/>
    </location>
</feature>
<proteinExistence type="predicted"/>
<evidence type="ECO:0000313" key="8">
    <source>
        <dbReference type="EMBL" id="MBB6092549.1"/>
    </source>
</evidence>
<feature type="transmembrane region" description="Helical" evidence="6">
    <location>
        <begin position="95"/>
        <end position="115"/>
    </location>
</feature>
<dbReference type="GO" id="GO:0022857">
    <property type="term" value="F:transmembrane transporter activity"/>
    <property type="evidence" value="ECO:0007669"/>
    <property type="project" value="InterPro"/>
</dbReference>
<dbReference type="InterPro" id="IPR011701">
    <property type="entry name" value="MFS"/>
</dbReference>
<dbReference type="InterPro" id="IPR004752">
    <property type="entry name" value="AmpG_permease/AT-1"/>
</dbReference>
<sequence>MNSTVSTGWRSRLPAAIRPYTESAPIAALFLGISSGAPYALIASTLTTRLAQDGINKRAVTAFTLAFLVYNLKWLWAWVVDGVRLPLLGRLGQRVSWLLLIGVLTMAAIVNLALVDPKASLMATAVAAILVGAAGATYDIVIDAYRIESLEPRQLGVGSGMSQYGWRIGSVAAGALALVIAARLGWQAAYIACAIFALPAMAVGLVLGEPARHRDPIIRRGISAVTDSVLAPLLEFFRRRGAALVLLFILLHKIGDTLANLTFRLLFEDLHYTNDEIAIYDVGFGFWAYLIGIFIGGAMYSRLGMKRSVLISLVLMMLSNLSFAGLAATGHSNWAMAGAIGFENIASGIGGVTVVAYFSALCDLRYTASQYALISAAASIVGRVLTGTTAGGLIERVGYVNFYLLTTLIAVPGIVLFWIMIRGGFVDEVEATANGKAATEKPRTD</sequence>
<dbReference type="GO" id="GO:0016020">
    <property type="term" value="C:membrane"/>
    <property type="evidence" value="ECO:0007669"/>
    <property type="project" value="UniProtKB-SubCell"/>
</dbReference>
<dbReference type="NCBIfam" id="TIGR00901">
    <property type="entry name" value="2A0125"/>
    <property type="match status" value="1"/>
</dbReference>
<keyword evidence="4 6" id="KW-1133">Transmembrane helix</keyword>
<evidence type="ECO:0000256" key="4">
    <source>
        <dbReference type="ARBA" id="ARBA00022989"/>
    </source>
</evidence>
<name>A0A841HJJ2_9GAMM</name>
<feature type="transmembrane region" description="Helical" evidence="6">
    <location>
        <begin position="188"/>
        <end position="207"/>
    </location>
</feature>
<dbReference type="InterPro" id="IPR020846">
    <property type="entry name" value="MFS_dom"/>
</dbReference>
<dbReference type="AlphaFoldDB" id="A0A841HJJ2"/>
<dbReference type="Proteomes" id="UP000588068">
    <property type="component" value="Unassembled WGS sequence"/>
</dbReference>
<dbReference type="PROSITE" id="PS50850">
    <property type="entry name" value="MFS"/>
    <property type="match status" value="1"/>
</dbReference>
<accession>A0A841HJJ2</accession>
<keyword evidence="2" id="KW-0813">Transport</keyword>
<gene>
    <name evidence="8" type="ORF">HNQ60_001427</name>
</gene>
<feature type="transmembrane region" description="Helical" evidence="6">
    <location>
        <begin position="309"/>
        <end position="328"/>
    </location>
</feature>
<evidence type="ECO:0000313" key="9">
    <source>
        <dbReference type="Proteomes" id="UP000588068"/>
    </source>
</evidence>
<evidence type="ECO:0000256" key="5">
    <source>
        <dbReference type="ARBA" id="ARBA00023136"/>
    </source>
</evidence>
<keyword evidence="9" id="KW-1185">Reference proteome</keyword>
<feature type="transmembrane region" description="Helical" evidence="6">
    <location>
        <begin position="62"/>
        <end position="83"/>
    </location>
</feature>
<dbReference type="Pfam" id="PF07690">
    <property type="entry name" value="MFS_1"/>
    <property type="match status" value="1"/>
</dbReference>
<feature type="transmembrane region" description="Helical" evidence="6">
    <location>
        <begin position="334"/>
        <end position="359"/>
    </location>
</feature>
<evidence type="ECO:0000259" key="7">
    <source>
        <dbReference type="PROSITE" id="PS50850"/>
    </source>
</evidence>
<protein>
    <submittedName>
        <fullName evidence="8">PAT family beta-lactamase induction signal transducer AmpG</fullName>
    </submittedName>
</protein>
<reference evidence="8 9" key="1">
    <citation type="submission" date="2020-08" db="EMBL/GenBank/DDBJ databases">
        <title>Genomic Encyclopedia of Type Strains, Phase IV (KMG-IV): sequencing the most valuable type-strain genomes for metagenomic binning, comparative biology and taxonomic classification.</title>
        <authorList>
            <person name="Goeker M."/>
        </authorList>
    </citation>
    <scope>NUCLEOTIDE SEQUENCE [LARGE SCALE GENOMIC DNA]</scope>
    <source>
        <strain evidence="8 9">DSM 26723</strain>
    </source>
</reference>
<dbReference type="PANTHER" id="PTHR12778:SF10">
    <property type="entry name" value="MAJOR FACILITATOR SUPERFAMILY DOMAIN-CONTAINING PROTEIN 3"/>
    <property type="match status" value="1"/>
</dbReference>
<evidence type="ECO:0000256" key="1">
    <source>
        <dbReference type="ARBA" id="ARBA00004141"/>
    </source>
</evidence>
<dbReference type="InterPro" id="IPR036259">
    <property type="entry name" value="MFS_trans_sf"/>
</dbReference>
<keyword evidence="3 6" id="KW-0812">Transmembrane</keyword>
<comment type="subcellular location">
    <subcellularLocation>
        <location evidence="1">Membrane</location>
        <topology evidence="1">Multi-pass membrane protein</topology>
    </subcellularLocation>
</comment>
<dbReference type="Gene3D" id="1.20.1250.20">
    <property type="entry name" value="MFS general substrate transporter like domains"/>
    <property type="match status" value="2"/>
</dbReference>
<organism evidence="8 9">
    <name type="scientific">Povalibacter uvarum</name>
    <dbReference type="NCBI Taxonomy" id="732238"/>
    <lineage>
        <taxon>Bacteria</taxon>
        <taxon>Pseudomonadati</taxon>
        <taxon>Pseudomonadota</taxon>
        <taxon>Gammaproteobacteria</taxon>
        <taxon>Steroidobacterales</taxon>
        <taxon>Steroidobacteraceae</taxon>
        <taxon>Povalibacter</taxon>
    </lineage>
</organism>
<feature type="transmembrane region" description="Helical" evidence="6">
    <location>
        <begin position="242"/>
        <end position="265"/>
    </location>
</feature>